<organism evidence="4 5">
    <name type="scientific">Lacihabitans soyangensis</name>
    <dbReference type="NCBI Taxonomy" id="869394"/>
    <lineage>
        <taxon>Bacteria</taxon>
        <taxon>Pseudomonadati</taxon>
        <taxon>Bacteroidota</taxon>
        <taxon>Cytophagia</taxon>
        <taxon>Cytophagales</taxon>
        <taxon>Leadbetterellaceae</taxon>
        <taxon>Lacihabitans</taxon>
    </lineage>
</organism>
<feature type="signal peptide" evidence="2">
    <location>
        <begin position="1"/>
        <end position="17"/>
    </location>
</feature>
<evidence type="ECO:0000259" key="3">
    <source>
        <dbReference type="PROSITE" id="PS01180"/>
    </source>
</evidence>
<dbReference type="AlphaFoldDB" id="A0AAE3KSN6"/>
<dbReference type="Proteomes" id="UP001204144">
    <property type="component" value="Unassembled WGS sequence"/>
</dbReference>
<dbReference type="Gene3D" id="2.150.10.10">
    <property type="entry name" value="Serralysin-like metalloprotease, C-terminal"/>
    <property type="match status" value="1"/>
</dbReference>
<proteinExistence type="predicted"/>
<reference evidence="4 5" key="1">
    <citation type="submission" date="2018-11" db="EMBL/GenBank/DDBJ databases">
        <title>Novel bacteria species description.</title>
        <authorList>
            <person name="Han J.-H."/>
        </authorList>
    </citation>
    <scope>NUCLEOTIDE SEQUENCE [LARGE SCALE GENOMIC DNA]</scope>
    <source>
        <strain evidence="4 5">KCTC23259</strain>
    </source>
</reference>
<dbReference type="SUPFAM" id="SSF101967">
    <property type="entry name" value="Adhesin YadA, collagen-binding domain"/>
    <property type="match status" value="1"/>
</dbReference>
<evidence type="ECO:0000313" key="5">
    <source>
        <dbReference type="Proteomes" id="UP001204144"/>
    </source>
</evidence>
<evidence type="ECO:0000313" key="4">
    <source>
        <dbReference type="EMBL" id="MCP9763552.1"/>
    </source>
</evidence>
<keyword evidence="5" id="KW-1185">Reference proteome</keyword>
<name>A0AAE3KSN6_9BACT</name>
<dbReference type="RefSeq" id="WP_255037332.1">
    <property type="nucleotide sequence ID" value="NZ_RJUF01000031.1"/>
</dbReference>
<dbReference type="InterPro" id="IPR011049">
    <property type="entry name" value="Serralysin-like_metalloprot_C"/>
</dbReference>
<keyword evidence="1" id="KW-1015">Disulfide bond</keyword>
<gene>
    <name evidence="4" type="ORF">EGI31_11345</name>
</gene>
<evidence type="ECO:0000256" key="1">
    <source>
        <dbReference type="ARBA" id="ARBA00023157"/>
    </source>
</evidence>
<dbReference type="InterPro" id="IPR000859">
    <property type="entry name" value="CUB_dom"/>
</dbReference>
<feature type="chain" id="PRO_5042208643" description="CUB domain-containing protein" evidence="2">
    <location>
        <begin position="18"/>
        <end position="454"/>
    </location>
</feature>
<protein>
    <recommendedName>
        <fullName evidence="3">CUB domain-containing protein</fullName>
    </recommendedName>
</protein>
<feature type="domain" description="CUB" evidence="3">
    <location>
        <begin position="66"/>
        <end position="180"/>
    </location>
</feature>
<dbReference type="EMBL" id="RJUF01000031">
    <property type="protein sequence ID" value="MCP9763552.1"/>
    <property type="molecule type" value="Genomic_DNA"/>
</dbReference>
<accession>A0AAE3KSN6</accession>
<dbReference type="SUPFAM" id="SSF49854">
    <property type="entry name" value="Spermadhesin, CUB domain"/>
    <property type="match status" value="1"/>
</dbReference>
<dbReference type="InterPro" id="IPR035914">
    <property type="entry name" value="Sperma_CUB_dom_sf"/>
</dbReference>
<comment type="caution">
    <text evidence="4">The sequence shown here is derived from an EMBL/GenBank/DDBJ whole genome shotgun (WGS) entry which is preliminary data.</text>
</comment>
<dbReference type="Gene3D" id="2.60.120.290">
    <property type="entry name" value="Spermadhesin, CUB domain"/>
    <property type="match status" value="1"/>
</dbReference>
<dbReference type="PROSITE" id="PS01180">
    <property type="entry name" value="CUB"/>
    <property type="match status" value="1"/>
</dbReference>
<evidence type="ECO:0000256" key="2">
    <source>
        <dbReference type="SAM" id="SignalP"/>
    </source>
</evidence>
<sequence>MKKLLAIFLLLSQYSWGQITLTPNSVGMNINPDNEMLKVFGKGFLIEEKLNLVNVNPNSNVLNLVCPTSTTTSDSAGIVKDPNGNNPYLPGSALNCALTIHAGGDGSPILFTFNSIDLGTGDTVFISGSTQTFMFTGNQIPPPFYLTPNFTPAGYRFYINFKTNTDMSAGQGFEIKYQKIIESSANINYGSGGKVFSYDAKSNNLRIGKINPSSTIFKDVFEFGNNNEVGESFNTTVIGNENSSKSLNYIFGNNNVLSGYYNVAIGHQNNIARTNAMVFGNNLVSKSGSSLTLGFFNEMSDNPQTFESSSDRLFQLGNGNSNTTRSNALTILRNGNVGLGNTSQTLSPDSRLVIDGFTRLGTDAPKIKMKEISGKMPAANANGNYPHGLTDTQILSIVVSAEVNNQFIPPNYTGNPSLEYNYYWATGNLYILNKNLNSSGLADVPFKAFITYKE</sequence>
<keyword evidence="2" id="KW-0732">Signal</keyword>